<dbReference type="KEGG" id="scl:sce8200"/>
<evidence type="ECO:0000256" key="1">
    <source>
        <dbReference type="SAM" id="MobiDB-lite"/>
    </source>
</evidence>
<name>A9FMX1_SORC5</name>
<dbReference type="CDD" id="cd14740">
    <property type="entry name" value="PAAR_4"/>
    <property type="match status" value="1"/>
</dbReference>
<feature type="region of interest" description="Disordered" evidence="1">
    <location>
        <begin position="81"/>
        <end position="107"/>
    </location>
</feature>
<dbReference type="Gene3D" id="2.60.200.60">
    <property type="match status" value="1"/>
</dbReference>
<evidence type="ECO:0000313" key="3">
    <source>
        <dbReference type="Proteomes" id="UP000002139"/>
    </source>
</evidence>
<reference evidence="2 3" key="1">
    <citation type="journal article" date="2007" name="Nat. Biotechnol.">
        <title>Complete genome sequence of the myxobacterium Sorangium cellulosum.</title>
        <authorList>
            <person name="Schneiker S."/>
            <person name="Perlova O."/>
            <person name="Kaiser O."/>
            <person name="Gerth K."/>
            <person name="Alici A."/>
            <person name="Altmeyer M.O."/>
            <person name="Bartels D."/>
            <person name="Bekel T."/>
            <person name="Beyer S."/>
            <person name="Bode E."/>
            <person name="Bode H.B."/>
            <person name="Bolten C.J."/>
            <person name="Choudhuri J.V."/>
            <person name="Doss S."/>
            <person name="Elnakady Y.A."/>
            <person name="Frank B."/>
            <person name="Gaigalat L."/>
            <person name="Goesmann A."/>
            <person name="Groeger C."/>
            <person name="Gross F."/>
            <person name="Jelsbak L."/>
            <person name="Jelsbak L."/>
            <person name="Kalinowski J."/>
            <person name="Kegler C."/>
            <person name="Knauber T."/>
            <person name="Konietzny S."/>
            <person name="Kopp M."/>
            <person name="Krause L."/>
            <person name="Krug D."/>
            <person name="Linke B."/>
            <person name="Mahmud T."/>
            <person name="Martinez-Arias R."/>
            <person name="McHardy A.C."/>
            <person name="Merai M."/>
            <person name="Meyer F."/>
            <person name="Mormann S."/>
            <person name="Munoz-Dorado J."/>
            <person name="Perez J."/>
            <person name="Pradella S."/>
            <person name="Rachid S."/>
            <person name="Raddatz G."/>
            <person name="Rosenau F."/>
            <person name="Rueckert C."/>
            <person name="Sasse F."/>
            <person name="Scharfe M."/>
            <person name="Schuster S.C."/>
            <person name="Suen G."/>
            <person name="Treuner-Lange A."/>
            <person name="Velicer G.J."/>
            <person name="Vorholter F.-J."/>
            <person name="Weissman K.J."/>
            <person name="Welch R.D."/>
            <person name="Wenzel S.C."/>
            <person name="Whitworth D.E."/>
            <person name="Wilhelm S."/>
            <person name="Wittmann C."/>
            <person name="Bloecker H."/>
            <person name="Puehler A."/>
            <person name="Mueller R."/>
        </authorList>
    </citation>
    <scope>NUCLEOTIDE SEQUENCE [LARGE SCALE GENOMIC DNA]</scope>
    <source>
        <strain evidence="3">So ce56</strain>
    </source>
</reference>
<dbReference type="AlphaFoldDB" id="A9FMX1"/>
<dbReference type="HOGENOM" id="CLU_151895_0_0_7"/>
<feature type="compositionally biased region" description="Basic residues" evidence="1">
    <location>
        <begin position="1"/>
        <end position="21"/>
    </location>
</feature>
<sequence length="152" mass="15549">MHRPGSQHRRARRNMRSRSPRPGKPAAKQGDKIVGIDTHVLMVPSPGGPVPTPTPMPFSGNLSGDLSADVLVEGKPAAIQGSTATNTPAHVPAGGTFQRPPSNQARVHTGSKTVLINNKPAAHLGDPALTCNDPADAPNGSVIAAGTVLVGD</sequence>
<dbReference type="eggNOG" id="COG4104">
    <property type="taxonomic scope" value="Bacteria"/>
</dbReference>
<gene>
    <name evidence="2" type="ordered locus">sce8200</name>
</gene>
<dbReference type="STRING" id="448385.sce8200"/>
<organism evidence="2 3">
    <name type="scientific">Sorangium cellulosum (strain So ce56)</name>
    <name type="common">Polyangium cellulosum (strain So ce56)</name>
    <dbReference type="NCBI Taxonomy" id="448385"/>
    <lineage>
        <taxon>Bacteria</taxon>
        <taxon>Pseudomonadati</taxon>
        <taxon>Myxococcota</taxon>
        <taxon>Polyangia</taxon>
        <taxon>Polyangiales</taxon>
        <taxon>Polyangiaceae</taxon>
        <taxon>Sorangium</taxon>
    </lineage>
</organism>
<dbReference type="Proteomes" id="UP000002139">
    <property type="component" value="Chromosome"/>
</dbReference>
<feature type="region of interest" description="Disordered" evidence="1">
    <location>
        <begin position="1"/>
        <end position="34"/>
    </location>
</feature>
<evidence type="ECO:0000313" key="2">
    <source>
        <dbReference type="EMBL" id="CAN98370.1"/>
    </source>
</evidence>
<keyword evidence="3" id="KW-1185">Reference proteome</keyword>
<dbReference type="EMBL" id="AM746676">
    <property type="protein sequence ID" value="CAN98370.1"/>
    <property type="molecule type" value="Genomic_DNA"/>
</dbReference>
<accession>A9FMX1</accession>
<protein>
    <recommendedName>
        <fullName evidence="4">PAAR motif protein</fullName>
    </recommendedName>
</protein>
<proteinExistence type="predicted"/>
<evidence type="ECO:0008006" key="4">
    <source>
        <dbReference type="Google" id="ProtNLM"/>
    </source>
</evidence>